<keyword evidence="1" id="KW-1133">Transmembrane helix</keyword>
<feature type="transmembrane region" description="Helical" evidence="1">
    <location>
        <begin position="12"/>
        <end position="30"/>
    </location>
</feature>
<dbReference type="EMBL" id="CAFBLH010000027">
    <property type="protein sequence ID" value="CAB4870072.1"/>
    <property type="molecule type" value="Genomic_DNA"/>
</dbReference>
<sequence length="147" mass="16044">MNIKNLRYSKGWIVALATIIGLIFGAYTFINRAVTTHVYVTNCGSVDYKPTILIKFCADAGVQITQIEWESWSSEKAEGIGVYEINDCEPSCVDGKLHHATVEITLSKSKSISGKETLTFISIKTKDGKTLPLSSSPSDAWPLELAG</sequence>
<proteinExistence type="predicted"/>
<organism evidence="2">
    <name type="scientific">freshwater metagenome</name>
    <dbReference type="NCBI Taxonomy" id="449393"/>
    <lineage>
        <taxon>unclassified sequences</taxon>
        <taxon>metagenomes</taxon>
        <taxon>ecological metagenomes</taxon>
    </lineage>
</organism>
<keyword evidence="1" id="KW-0812">Transmembrane</keyword>
<name>A0A6J7DGB7_9ZZZZ</name>
<gene>
    <name evidence="2" type="ORF">UFOPK3342_00921</name>
</gene>
<evidence type="ECO:0000256" key="1">
    <source>
        <dbReference type="SAM" id="Phobius"/>
    </source>
</evidence>
<dbReference type="AlphaFoldDB" id="A0A6J7DGB7"/>
<protein>
    <submittedName>
        <fullName evidence="2">Unannotated protein</fullName>
    </submittedName>
</protein>
<keyword evidence="1" id="KW-0472">Membrane</keyword>
<evidence type="ECO:0000313" key="2">
    <source>
        <dbReference type="EMBL" id="CAB4870072.1"/>
    </source>
</evidence>
<reference evidence="2" key="1">
    <citation type="submission" date="2020-05" db="EMBL/GenBank/DDBJ databases">
        <authorList>
            <person name="Chiriac C."/>
            <person name="Salcher M."/>
            <person name="Ghai R."/>
            <person name="Kavagutti S V."/>
        </authorList>
    </citation>
    <scope>NUCLEOTIDE SEQUENCE</scope>
</reference>
<accession>A0A6J7DGB7</accession>